<comment type="similarity">
    <text evidence="3">Belongs to the enoyl-CoA hydratase/isomerase family.</text>
</comment>
<evidence type="ECO:0000256" key="6">
    <source>
        <dbReference type="ARBA" id="ARBA00023239"/>
    </source>
</evidence>
<gene>
    <name evidence="7" type="ORF">MAC_00274</name>
</gene>
<protein>
    <submittedName>
        <fullName evidence="7">Enoyl-CoA hydratase/carnithine racemase</fullName>
    </submittedName>
</protein>
<dbReference type="STRING" id="655827.E9DRA5"/>
<dbReference type="Pfam" id="PF00378">
    <property type="entry name" value="ECH_1"/>
    <property type="match status" value="2"/>
</dbReference>
<dbReference type="Gene3D" id="3.90.226.10">
    <property type="entry name" value="2-enoyl-CoA Hydratase, Chain A, domain 1"/>
    <property type="match status" value="2"/>
</dbReference>
<evidence type="ECO:0000256" key="2">
    <source>
        <dbReference type="ARBA" id="ARBA00004924"/>
    </source>
</evidence>
<dbReference type="GO" id="GO:0006635">
    <property type="term" value="P:fatty acid beta-oxidation"/>
    <property type="evidence" value="ECO:0007669"/>
    <property type="project" value="TreeGrafter"/>
</dbReference>
<dbReference type="GO" id="GO:0005777">
    <property type="term" value="C:peroxisome"/>
    <property type="evidence" value="ECO:0007669"/>
    <property type="project" value="UniProtKB-SubCell"/>
</dbReference>
<dbReference type="GO" id="GO:0016829">
    <property type="term" value="F:lyase activity"/>
    <property type="evidence" value="ECO:0007669"/>
    <property type="project" value="UniProtKB-KW"/>
</dbReference>
<dbReference type="GO" id="GO:0005739">
    <property type="term" value="C:mitochondrion"/>
    <property type="evidence" value="ECO:0007669"/>
    <property type="project" value="TreeGrafter"/>
</dbReference>
<dbReference type="OrthoDB" id="2139957at2759"/>
<dbReference type="SUPFAM" id="SSF52096">
    <property type="entry name" value="ClpP/crotonase"/>
    <property type="match status" value="2"/>
</dbReference>
<name>E9DRA5_METAQ</name>
<organism evidence="8">
    <name type="scientific">Metarhizium acridum (strain CQMa 102)</name>
    <dbReference type="NCBI Taxonomy" id="655827"/>
    <lineage>
        <taxon>Eukaryota</taxon>
        <taxon>Fungi</taxon>
        <taxon>Dikarya</taxon>
        <taxon>Ascomycota</taxon>
        <taxon>Pezizomycotina</taxon>
        <taxon>Sordariomycetes</taxon>
        <taxon>Hypocreomycetidae</taxon>
        <taxon>Hypocreales</taxon>
        <taxon>Clavicipitaceae</taxon>
        <taxon>Metarhizium</taxon>
    </lineage>
</organism>
<keyword evidence="5" id="KW-0413">Isomerase</keyword>
<evidence type="ECO:0000313" key="8">
    <source>
        <dbReference type="Proteomes" id="UP000002499"/>
    </source>
</evidence>
<reference evidence="7 8" key="1">
    <citation type="journal article" date="2011" name="PLoS Genet.">
        <title>Genome sequencing and comparative transcriptomics of the model entomopathogenic fungi Metarhizium anisopliae and M. acridum.</title>
        <authorList>
            <person name="Gao Q."/>
            <person name="Jin K."/>
            <person name="Ying S.H."/>
            <person name="Zhang Y."/>
            <person name="Xiao G."/>
            <person name="Shang Y."/>
            <person name="Duan Z."/>
            <person name="Hu X."/>
            <person name="Xie X.Q."/>
            <person name="Zhou G."/>
            <person name="Peng G."/>
            <person name="Luo Z."/>
            <person name="Huang W."/>
            <person name="Wang B."/>
            <person name="Fang W."/>
            <person name="Wang S."/>
            <person name="Zhong Y."/>
            <person name="Ma L.J."/>
            <person name="St Leger R.J."/>
            <person name="Zhao G.P."/>
            <person name="Pei Y."/>
            <person name="Feng M.G."/>
            <person name="Xia Y."/>
            <person name="Wang C."/>
        </authorList>
    </citation>
    <scope>NUCLEOTIDE SEQUENCE [LARGE SCALE GENOMIC DNA]</scope>
    <source>
        <strain evidence="7 8">CQMa 102</strain>
    </source>
</reference>
<dbReference type="FunFam" id="3.90.226.10:FF:000074">
    <property type="entry name" value="Enoyl-CoA hydratase (AFU_orthologue AFUA_2G10650)"/>
    <property type="match status" value="1"/>
</dbReference>
<evidence type="ECO:0000256" key="5">
    <source>
        <dbReference type="ARBA" id="ARBA00023235"/>
    </source>
</evidence>
<dbReference type="HOGENOM" id="CLU_650663_0_0_1"/>
<evidence type="ECO:0000256" key="1">
    <source>
        <dbReference type="ARBA" id="ARBA00004275"/>
    </source>
</evidence>
<dbReference type="Proteomes" id="UP000002499">
    <property type="component" value="Unassembled WGS sequence"/>
</dbReference>
<keyword evidence="4" id="KW-0576">Peroxisome</keyword>
<dbReference type="PANTHER" id="PTHR11941">
    <property type="entry name" value="ENOYL-COA HYDRATASE-RELATED"/>
    <property type="match status" value="1"/>
</dbReference>
<dbReference type="EMBL" id="GL698470">
    <property type="protein sequence ID" value="EFY93783.1"/>
    <property type="molecule type" value="Genomic_DNA"/>
</dbReference>
<evidence type="ECO:0000313" key="7">
    <source>
        <dbReference type="EMBL" id="EFY93783.1"/>
    </source>
</evidence>
<comment type="pathway">
    <text evidence="2">Siderophore biosynthesis.</text>
</comment>
<keyword evidence="6" id="KW-0456">Lyase</keyword>
<dbReference type="GeneID" id="19244585"/>
<keyword evidence="8" id="KW-1185">Reference proteome</keyword>
<dbReference type="InterPro" id="IPR029045">
    <property type="entry name" value="ClpP/crotonase-like_dom_sf"/>
</dbReference>
<dbReference type="AlphaFoldDB" id="E9DRA5"/>
<evidence type="ECO:0000256" key="3">
    <source>
        <dbReference type="ARBA" id="ARBA00005254"/>
    </source>
</evidence>
<dbReference type="PANTHER" id="PTHR11941:SF158">
    <property type="entry name" value="ENOYL-COA HYDRATASE (AFU_ORTHOLOGUE AFUA_2G10650)"/>
    <property type="match status" value="1"/>
</dbReference>
<sequence length="422" mass="46043">MTLNNFTNPPPSVPNVILSFPRFHVLLVTLNRPKQLNAIPRGLHAKLDALWNWYDAEPTLRCAVVTGSGRAFSAGADLKEWNDRNEQNISAGSDRDRTWEDSGFGGLSNRRGKKPIIAAVNGLCLGGGMERMLNVDMVISAPDAKFALPEVTRGVVAGAGALPRLTRTVGRQRASEMALLGRMHPAQQMLEWGVVNRIVRAKGEHAVVEEALSWATDVACNSPDSVIVSREGLLGGWEAEDPRASTKRIDRGIFKRMEDTGLCLGGAMEMILNVDMVISAPDAKFALPEVTRGVVAGAGALPRLTRTVGRQRASEMALLGRMHPAQQMLEWGVVNRIVRAKGEHAVVEEALSWATDVACNSPDSVIVSREGLLGGWEAEDPRASTKRIDRGIFKRMDGGENMKEGVLSFVERRKAEWKDSKL</sequence>
<accession>E9DRA5</accession>
<comment type="subcellular location">
    <subcellularLocation>
        <location evidence="1">Peroxisome</location>
    </subcellularLocation>
</comment>
<evidence type="ECO:0000256" key="4">
    <source>
        <dbReference type="ARBA" id="ARBA00023140"/>
    </source>
</evidence>
<dbReference type="InParanoid" id="E9DRA5"/>
<proteinExistence type="inferred from homology"/>
<dbReference type="KEGG" id="maw:19244585"/>
<dbReference type="GO" id="GO:0016853">
    <property type="term" value="F:isomerase activity"/>
    <property type="evidence" value="ECO:0007669"/>
    <property type="project" value="UniProtKB-KW"/>
</dbReference>
<dbReference type="InterPro" id="IPR001753">
    <property type="entry name" value="Enoyl-CoA_hydra/iso"/>
</dbReference>
<dbReference type="eggNOG" id="KOG1680">
    <property type="taxonomic scope" value="Eukaryota"/>
</dbReference>
<dbReference type="CDD" id="cd06558">
    <property type="entry name" value="crotonase-like"/>
    <property type="match status" value="1"/>
</dbReference>